<dbReference type="VEuPathDB" id="FungiDB:MSYG_3550"/>
<accession>A0A1M8A9V4</accession>
<organism evidence="1 2">
    <name type="scientific">Malassezia sympodialis (strain ATCC 42132)</name>
    <name type="common">Atopic eczema-associated yeast</name>
    <dbReference type="NCBI Taxonomy" id="1230383"/>
    <lineage>
        <taxon>Eukaryota</taxon>
        <taxon>Fungi</taxon>
        <taxon>Dikarya</taxon>
        <taxon>Basidiomycota</taxon>
        <taxon>Ustilaginomycotina</taxon>
        <taxon>Malasseziomycetes</taxon>
        <taxon>Malasseziales</taxon>
        <taxon>Malasseziaceae</taxon>
        <taxon>Malassezia</taxon>
    </lineage>
</organism>
<proteinExistence type="predicted"/>
<dbReference type="AlphaFoldDB" id="A0A1M8A9V4"/>
<sequence length="50" mass="6324">MVRSEQNRKRHARQDRARWKIVHESEMETKEIEERKRDSCGRVHFLKWFI</sequence>
<reference evidence="2" key="1">
    <citation type="journal article" date="2017" name="Nucleic Acids Res.">
        <title>Proteogenomics produces comprehensive and highly accurate protein-coding gene annotation in a complete genome assembly of Malassezia sympodialis.</title>
        <authorList>
            <person name="Zhu Y."/>
            <person name="Engstroem P.G."/>
            <person name="Tellgren-Roth C."/>
            <person name="Baudo C.D."/>
            <person name="Kennell J.C."/>
            <person name="Sun S."/>
            <person name="Billmyre R.B."/>
            <person name="Schroeder M.S."/>
            <person name="Andersson A."/>
            <person name="Holm T."/>
            <person name="Sigurgeirsson B."/>
            <person name="Wu G."/>
            <person name="Sankaranarayanan S.R."/>
            <person name="Siddharthan R."/>
            <person name="Sanyal K."/>
            <person name="Lundeberg J."/>
            <person name="Nystedt B."/>
            <person name="Boekhout T."/>
            <person name="Dawson T.L. Jr."/>
            <person name="Heitman J."/>
            <person name="Scheynius A."/>
            <person name="Lehtioe J."/>
        </authorList>
    </citation>
    <scope>NUCLEOTIDE SEQUENCE [LARGE SCALE GENOMIC DNA]</scope>
    <source>
        <strain evidence="2">ATCC 42132</strain>
    </source>
</reference>
<evidence type="ECO:0000313" key="2">
    <source>
        <dbReference type="Proteomes" id="UP000186303"/>
    </source>
</evidence>
<dbReference type="EMBL" id="LT671825">
    <property type="protein sequence ID" value="SHO79201.1"/>
    <property type="molecule type" value="Genomic_DNA"/>
</dbReference>
<protein>
    <submittedName>
        <fullName evidence="1">Uncharacterized protein</fullName>
    </submittedName>
</protein>
<keyword evidence="2" id="KW-1185">Reference proteome</keyword>
<evidence type="ECO:0000313" key="1">
    <source>
        <dbReference type="EMBL" id="SHO79201.1"/>
    </source>
</evidence>
<name>A0A1M8A9V4_MALS4</name>
<gene>
    <name evidence="1" type="ORF">MSYG_3550</name>
</gene>
<dbReference type="Proteomes" id="UP000186303">
    <property type="component" value="Chromosome 5"/>
</dbReference>